<sequence>MFGFFYFGADFEINELRDILNHIFENSEVMEEDHKLIVSCNGFTLSFSTGDPGIMFAAEDYDIDLKFCCYIDIIPSYFNWANELITFTGEILKETEGDCILELNDKQILLRKNSVITVDDKKLSGTLEFPFMKLGLDFRYGDID</sequence>
<dbReference type="EMBL" id="QKWW01000028">
    <property type="protein sequence ID" value="PZT55634.1"/>
    <property type="molecule type" value="Genomic_DNA"/>
</dbReference>
<evidence type="ECO:0000313" key="2">
    <source>
        <dbReference type="Proteomes" id="UP000249204"/>
    </source>
</evidence>
<dbReference type="AlphaFoldDB" id="A0A2W6NI66"/>
<evidence type="ECO:0000313" key="1">
    <source>
        <dbReference type="EMBL" id="PZT55634.1"/>
    </source>
</evidence>
<accession>A0A2W6NI66</accession>
<comment type="caution">
    <text evidence="1">The sequence shown here is derived from an EMBL/GenBank/DDBJ whole genome shotgun (WGS) entry which is preliminary data.</text>
</comment>
<gene>
    <name evidence="1" type="ORF">DN757_11155</name>
</gene>
<protein>
    <submittedName>
        <fullName evidence="1">Uncharacterized protein</fullName>
    </submittedName>
</protein>
<proteinExistence type="predicted"/>
<reference evidence="1 2" key="1">
    <citation type="submission" date="2018-06" db="EMBL/GenBank/DDBJ databases">
        <title>Isolation of heavy metals resistant Paenibacillus silvae NC2 from Gold-Copper mine in ZiJin, China.</title>
        <authorList>
            <person name="Xu J."/>
            <person name="Mazhar H.S."/>
            <person name="Rensing C."/>
        </authorList>
    </citation>
    <scope>NUCLEOTIDE SEQUENCE [LARGE SCALE GENOMIC DNA]</scope>
    <source>
        <strain evidence="1 2">NC2</strain>
    </source>
</reference>
<name>A0A2W6NI66_9BACL</name>
<dbReference type="Proteomes" id="UP000249204">
    <property type="component" value="Unassembled WGS sequence"/>
</dbReference>
<dbReference type="RefSeq" id="WP_111270314.1">
    <property type="nucleotide sequence ID" value="NZ_QKWW01000028.1"/>
</dbReference>
<organism evidence="1 2">
    <name type="scientific">Paenibacillus silvae</name>
    <dbReference type="NCBI Taxonomy" id="1325358"/>
    <lineage>
        <taxon>Bacteria</taxon>
        <taxon>Bacillati</taxon>
        <taxon>Bacillota</taxon>
        <taxon>Bacilli</taxon>
        <taxon>Bacillales</taxon>
        <taxon>Paenibacillaceae</taxon>
        <taxon>Paenibacillus</taxon>
    </lineage>
</organism>